<proteinExistence type="predicted"/>
<sequence length="833" mass="89357">MASPHVNSILEVDQVDAEDASQRQLREFAEFQKLNPSLDTDEVVKSFLSAQQQQQQQQQHQQQLQSPIDFNTIQRSSAIQIGGGGGGGMNINGSGGFRPESCPQTSNLPPLGGAGGQRMVRGNSTNPQHNSLQHSFALRAGRSPTQFVNTVPVTPADPPQPQPLTQYTSAPSTAPTYQVLHSLGLDLDTGAALQEYLYQNDDPFPLALRPESFSGSRSNKGYPALTINPFSAPQMRSQPSSQLSSSYTEDSVFPDLDLSPQNNKHTRSFSHGSAESERFVFGQHEMSRQGSGASGCDAGFSMLRVQSSTGSMGGDIFPDDMDMGDLLCGVGGFAGACGDLGRVEGQVVLKRSSEELDGGLAGLTDYYSQGSPGLKKQRRVKEEDVKEEASAAVKQELKNCEEMEKKLVAEILQRPPPVPPTPQSTSDTTTTITTTTMDAKQQVPKPESQKPSSPVSPVRPKSTTTASRPLPTIKPGKNPNTPPAVSATTKSTYVRPPHPRVFCNKCAAHPEGFRGDHELRRHTDREHALTRKMYVINDISKGKTLLAKCKACQSGKKYGVDYNAAAHLRRQHFKPKVRGGKNGKKAAAAAAAAASVGALEQHAVPEMAELRKWMIEVNVEVPRDKTSYSKRGRDNAAGAASAAACQDEGDSSEDNEDDDGGEGQAAAAAAAADNQLNAMDSLMQGMPLGGVNHHHHQTPNDGFSWASWDNTANFTYADPKIMQHFTHQFGIQTSAGAGSIPLTIAGGFNQHAAVHNSLLPMHQAMMMMHSDPQQMQQQQQQQQLPYFGHEVDTSAFGECMAAGAGIGVVGVGSKFSELGQLFPGINVEVGHDV</sequence>
<feature type="region of interest" description="Disordered" evidence="1">
    <location>
        <begin position="436"/>
        <end position="493"/>
    </location>
</feature>
<keyword evidence="4" id="KW-1185">Reference proteome</keyword>
<feature type="region of interest" description="Disordered" evidence="1">
    <location>
        <begin position="209"/>
        <end position="274"/>
    </location>
</feature>
<dbReference type="AlphaFoldDB" id="A0A3N4KNB2"/>
<evidence type="ECO:0000313" key="4">
    <source>
        <dbReference type="Proteomes" id="UP000277580"/>
    </source>
</evidence>
<feature type="compositionally biased region" description="Low complexity" evidence="1">
    <location>
        <begin position="237"/>
        <end position="246"/>
    </location>
</feature>
<feature type="compositionally biased region" description="Low complexity" evidence="1">
    <location>
        <begin position="436"/>
        <end position="462"/>
    </location>
</feature>
<dbReference type="STRING" id="1392247.A0A3N4KNB2"/>
<dbReference type="Proteomes" id="UP000277580">
    <property type="component" value="Unassembled WGS sequence"/>
</dbReference>
<evidence type="ECO:0000256" key="1">
    <source>
        <dbReference type="SAM" id="MobiDB-lite"/>
    </source>
</evidence>
<dbReference type="InParanoid" id="A0A3N4KNB2"/>
<dbReference type="InterPro" id="IPR057218">
    <property type="entry name" value="DUF7896"/>
</dbReference>
<dbReference type="PANTHER" id="PTHR42031">
    <property type="entry name" value="KEY LIME PATHOGENICITY PROTEIN"/>
    <property type="match status" value="1"/>
</dbReference>
<feature type="region of interest" description="Disordered" evidence="1">
    <location>
        <begin position="102"/>
        <end position="128"/>
    </location>
</feature>
<feature type="domain" description="DUF7896" evidence="2">
    <location>
        <begin position="531"/>
        <end position="617"/>
    </location>
</feature>
<feature type="compositionally biased region" description="Low complexity" evidence="1">
    <location>
        <begin position="636"/>
        <end position="646"/>
    </location>
</feature>
<name>A0A3N4KNB2_9PEZI</name>
<accession>A0A3N4KNB2</accession>
<organism evidence="3 4">
    <name type="scientific">Morchella conica CCBAS932</name>
    <dbReference type="NCBI Taxonomy" id="1392247"/>
    <lineage>
        <taxon>Eukaryota</taxon>
        <taxon>Fungi</taxon>
        <taxon>Dikarya</taxon>
        <taxon>Ascomycota</taxon>
        <taxon>Pezizomycotina</taxon>
        <taxon>Pezizomycetes</taxon>
        <taxon>Pezizales</taxon>
        <taxon>Morchellaceae</taxon>
        <taxon>Morchella</taxon>
    </lineage>
</organism>
<feature type="region of interest" description="Disordered" evidence="1">
    <location>
        <begin position="626"/>
        <end position="671"/>
    </location>
</feature>
<dbReference type="Pfam" id="PF25438">
    <property type="entry name" value="DUF7896"/>
    <property type="match status" value="1"/>
</dbReference>
<evidence type="ECO:0000259" key="2">
    <source>
        <dbReference type="Pfam" id="PF25438"/>
    </source>
</evidence>
<dbReference type="PANTHER" id="PTHR42031:SF1">
    <property type="entry name" value="KEY LIME PATHOGENICITY PROTEIN"/>
    <property type="match status" value="1"/>
</dbReference>
<feature type="compositionally biased region" description="Acidic residues" evidence="1">
    <location>
        <begin position="647"/>
        <end position="661"/>
    </location>
</feature>
<feature type="compositionally biased region" description="Polar residues" evidence="1">
    <location>
        <begin position="259"/>
        <end position="273"/>
    </location>
</feature>
<dbReference type="EMBL" id="ML119148">
    <property type="protein sequence ID" value="RPB09841.1"/>
    <property type="molecule type" value="Genomic_DNA"/>
</dbReference>
<reference evidence="3 4" key="1">
    <citation type="journal article" date="2018" name="Nat. Ecol. Evol.">
        <title>Pezizomycetes genomes reveal the molecular basis of ectomycorrhizal truffle lifestyle.</title>
        <authorList>
            <person name="Murat C."/>
            <person name="Payen T."/>
            <person name="Noel B."/>
            <person name="Kuo A."/>
            <person name="Morin E."/>
            <person name="Chen J."/>
            <person name="Kohler A."/>
            <person name="Krizsan K."/>
            <person name="Balestrini R."/>
            <person name="Da Silva C."/>
            <person name="Montanini B."/>
            <person name="Hainaut M."/>
            <person name="Levati E."/>
            <person name="Barry K.W."/>
            <person name="Belfiori B."/>
            <person name="Cichocki N."/>
            <person name="Clum A."/>
            <person name="Dockter R.B."/>
            <person name="Fauchery L."/>
            <person name="Guy J."/>
            <person name="Iotti M."/>
            <person name="Le Tacon F."/>
            <person name="Lindquist E.A."/>
            <person name="Lipzen A."/>
            <person name="Malagnac F."/>
            <person name="Mello A."/>
            <person name="Molinier V."/>
            <person name="Miyauchi S."/>
            <person name="Poulain J."/>
            <person name="Riccioni C."/>
            <person name="Rubini A."/>
            <person name="Sitrit Y."/>
            <person name="Splivallo R."/>
            <person name="Traeger S."/>
            <person name="Wang M."/>
            <person name="Zifcakova L."/>
            <person name="Wipf D."/>
            <person name="Zambonelli A."/>
            <person name="Paolocci F."/>
            <person name="Nowrousian M."/>
            <person name="Ottonello S."/>
            <person name="Baldrian P."/>
            <person name="Spatafora J.W."/>
            <person name="Henrissat B."/>
            <person name="Nagy L.G."/>
            <person name="Aury J.M."/>
            <person name="Wincker P."/>
            <person name="Grigoriev I.V."/>
            <person name="Bonfante P."/>
            <person name="Martin F.M."/>
        </authorList>
    </citation>
    <scope>NUCLEOTIDE SEQUENCE [LARGE SCALE GENOMIC DNA]</scope>
    <source>
        <strain evidence="3 4">CCBAS932</strain>
    </source>
</reference>
<dbReference type="OrthoDB" id="5377599at2759"/>
<protein>
    <recommendedName>
        <fullName evidence="2">DUF7896 domain-containing protein</fullName>
    </recommendedName>
</protein>
<evidence type="ECO:0000313" key="3">
    <source>
        <dbReference type="EMBL" id="RPB09841.1"/>
    </source>
</evidence>
<gene>
    <name evidence="3" type="ORF">P167DRAFT_576912</name>
</gene>